<dbReference type="OrthoDB" id="9803892at2"/>
<proteinExistence type="predicted"/>
<dbReference type="Proteomes" id="UP000197424">
    <property type="component" value="Chromosome"/>
</dbReference>
<evidence type="ECO:0000313" key="3">
    <source>
        <dbReference type="Proteomes" id="UP000197424"/>
    </source>
</evidence>
<dbReference type="InterPro" id="IPR016040">
    <property type="entry name" value="NAD(P)-bd_dom"/>
</dbReference>
<dbReference type="PANTHER" id="PTHR15020:SF50">
    <property type="entry name" value="UPF0659 PROTEIN YMR090W"/>
    <property type="match status" value="1"/>
</dbReference>
<dbReference type="RefSeq" id="WP_088860581.1">
    <property type="nucleotide sequence ID" value="NZ_CP022115.1"/>
</dbReference>
<dbReference type="SUPFAM" id="SSF51735">
    <property type="entry name" value="NAD(P)-binding Rossmann-fold domains"/>
    <property type="match status" value="1"/>
</dbReference>
<protein>
    <submittedName>
        <fullName evidence="2">NAD dependent epimerase/dehydratase family</fullName>
    </submittedName>
</protein>
<accession>A0A248LI71</accession>
<dbReference type="PANTHER" id="PTHR15020">
    <property type="entry name" value="FLAVIN REDUCTASE-RELATED"/>
    <property type="match status" value="1"/>
</dbReference>
<feature type="domain" description="NAD(P)-binding" evidence="1">
    <location>
        <begin position="8"/>
        <end position="193"/>
    </location>
</feature>
<sequence length="208" mass="21589">MHDLLIFGATRNSGWLLAGAARRHGLSVAAMVRPGSPAEALRELGVTVLAGDAFSEADCCAVVEAARPRWLVSTLGGKSADGRRIDATGNLNVIGAAEAVPGIERALLVTSFGCGELYPQLSPAARAALGDAIRAKNLAETRWQASPLAWTLVRPGGLSHAAATGRWRWHDGADGSGSYLARADLAAALLDLLLTGEGVRQVRCISAT</sequence>
<evidence type="ECO:0000259" key="1">
    <source>
        <dbReference type="Pfam" id="PF13460"/>
    </source>
</evidence>
<dbReference type="Gene3D" id="3.40.50.720">
    <property type="entry name" value="NAD(P)-binding Rossmann-like Domain"/>
    <property type="match status" value="1"/>
</dbReference>
<dbReference type="Pfam" id="PF13460">
    <property type="entry name" value="NAD_binding_10"/>
    <property type="match status" value="1"/>
</dbReference>
<name>A0A248LI71_9NEIS</name>
<reference evidence="3" key="1">
    <citation type="submission" date="2017-06" db="EMBL/GenBank/DDBJ databases">
        <title>Whole genome sequence of Laribacter hongkongensis LHGZ1.</title>
        <authorList>
            <person name="Chen D."/>
            <person name="Wu H."/>
            <person name="Chen J."/>
        </authorList>
    </citation>
    <scope>NUCLEOTIDE SEQUENCE [LARGE SCALE GENOMIC DNA]</scope>
    <source>
        <strain evidence="3">LHGZ1</strain>
    </source>
</reference>
<dbReference type="AlphaFoldDB" id="A0A248LI71"/>
<dbReference type="EMBL" id="CP022115">
    <property type="protein sequence ID" value="ASJ24189.1"/>
    <property type="molecule type" value="Genomic_DNA"/>
</dbReference>
<organism evidence="2 3">
    <name type="scientific">Laribacter hongkongensis</name>
    <dbReference type="NCBI Taxonomy" id="168471"/>
    <lineage>
        <taxon>Bacteria</taxon>
        <taxon>Pseudomonadati</taxon>
        <taxon>Pseudomonadota</taxon>
        <taxon>Betaproteobacteria</taxon>
        <taxon>Neisseriales</taxon>
        <taxon>Aquaspirillaceae</taxon>
        <taxon>Laribacter</taxon>
    </lineage>
</organism>
<gene>
    <name evidence="2" type="ORF">LHGZ1_1358</name>
</gene>
<dbReference type="InterPro" id="IPR036291">
    <property type="entry name" value="NAD(P)-bd_dom_sf"/>
</dbReference>
<evidence type="ECO:0000313" key="2">
    <source>
        <dbReference type="EMBL" id="ASJ24189.1"/>
    </source>
</evidence>